<dbReference type="GO" id="GO:0003676">
    <property type="term" value="F:nucleic acid binding"/>
    <property type="evidence" value="ECO:0007669"/>
    <property type="project" value="InterPro"/>
</dbReference>
<keyword evidence="4" id="KW-1185">Reference proteome</keyword>
<evidence type="ECO:0000313" key="3">
    <source>
        <dbReference type="EMBL" id="SDW70455.1"/>
    </source>
</evidence>
<dbReference type="RefSeq" id="WP_090225661.1">
    <property type="nucleotide sequence ID" value="NZ_FNNU01000002.1"/>
</dbReference>
<dbReference type="OrthoDB" id="6867997at2"/>
<keyword evidence="3" id="KW-0378">Hydrolase</keyword>
<dbReference type="AlphaFoldDB" id="A0A1H2VQ18"/>
<accession>A0A1H2VQ18</accession>
<evidence type="ECO:0000313" key="4">
    <source>
        <dbReference type="Proteomes" id="UP000243778"/>
    </source>
</evidence>
<dbReference type="InterPro" id="IPR035437">
    <property type="entry name" value="SNase_OB-fold_sf"/>
</dbReference>
<reference evidence="4" key="1">
    <citation type="submission" date="2016-10" db="EMBL/GenBank/DDBJ databases">
        <authorList>
            <person name="Varghese N."/>
            <person name="Submissions S."/>
        </authorList>
    </citation>
    <scope>NUCLEOTIDE SEQUENCE [LARGE SCALE GENOMIC DNA]</scope>
    <source>
        <strain evidence="4">NRRL B-59562</strain>
    </source>
</reference>
<dbReference type="PROSITE" id="PS01284">
    <property type="entry name" value="TNASE_2"/>
    <property type="match status" value="1"/>
</dbReference>
<dbReference type="PROSITE" id="PS50830">
    <property type="entry name" value="TNASE_3"/>
    <property type="match status" value="1"/>
</dbReference>
<name>A0A1H2VQ18_9PSED</name>
<dbReference type="InterPro" id="IPR002071">
    <property type="entry name" value="Thermonucl_AS"/>
</dbReference>
<evidence type="ECO:0000256" key="1">
    <source>
        <dbReference type="SAM" id="SignalP"/>
    </source>
</evidence>
<dbReference type="GO" id="GO:0004519">
    <property type="term" value="F:endonuclease activity"/>
    <property type="evidence" value="ECO:0007669"/>
    <property type="project" value="UniProtKB-KW"/>
</dbReference>
<protein>
    <submittedName>
        <fullName evidence="3">Endonuclease YncB, thermonuclease family</fullName>
    </submittedName>
</protein>
<dbReference type="Pfam" id="PF00565">
    <property type="entry name" value="SNase"/>
    <property type="match status" value="1"/>
</dbReference>
<dbReference type="Gene3D" id="2.40.50.90">
    <property type="match status" value="1"/>
</dbReference>
<dbReference type="SMART" id="SM00318">
    <property type="entry name" value="SNc"/>
    <property type="match status" value="1"/>
</dbReference>
<organism evidence="3 4">
    <name type="scientific">Pseudomonas kuykendallii</name>
    <dbReference type="NCBI Taxonomy" id="1007099"/>
    <lineage>
        <taxon>Bacteria</taxon>
        <taxon>Pseudomonadati</taxon>
        <taxon>Pseudomonadota</taxon>
        <taxon>Gammaproteobacteria</taxon>
        <taxon>Pseudomonadales</taxon>
        <taxon>Pseudomonadaceae</taxon>
        <taxon>Pseudomonas</taxon>
    </lineage>
</organism>
<keyword evidence="3" id="KW-0540">Nuclease</keyword>
<feature type="domain" description="TNase-like" evidence="2">
    <location>
        <begin position="36"/>
        <end position="167"/>
    </location>
</feature>
<proteinExistence type="predicted"/>
<dbReference type="EMBL" id="FNNU01000002">
    <property type="protein sequence ID" value="SDW70455.1"/>
    <property type="molecule type" value="Genomic_DNA"/>
</dbReference>
<gene>
    <name evidence="3" type="ORF">SAMN05216287_1312</name>
</gene>
<keyword evidence="3" id="KW-0255">Endonuclease</keyword>
<dbReference type="STRING" id="1007099.SAMN05216287_1312"/>
<dbReference type="Proteomes" id="UP000243778">
    <property type="component" value="Unassembled WGS sequence"/>
</dbReference>
<sequence length="267" mass="28833">MGFPELLKKASLVGAFFVSASAVLPSLAACPAPPQSLHPVEVRRVVDGDTLRLADGRSVRLIGLNAPELGRDGRPAEAFAEVARRRLEALVAASDGRVIVQPGREAKDRYGRTLANVFDSRGLNLEERLLAEGLGYQVAIAPNDGLLVCQQAAERAARASGLGLWRKAPVQTPAQLKAAGFALVRARVRGVEHNRGGLWIELEGPLVLRIEPKWIAQFDPKALEALVGRQIEVRGWVVDRARRAALKSGQARWLLAVSHPAMLQALP</sequence>
<feature type="chain" id="PRO_5017333802" evidence="1">
    <location>
        <begin position="29"/>
        <end position="267"/>
    </location>
</feature>
<keyword evidence="1" id="KW-0732">Signal</keyword>
<feature type="signal peptide" evidence="1">
    <location>
        <begin position="1"/>
        <end position="28"/>
    </location>
</feature>
<evidence type="ECO:0000259" key="2">
    <source>
        <dbReference type="PROSITE" id="PS50830"/>
    </source>
</evidence>
<dbReference type="SUPFAM" id="SSF50199">
    <property type="entry name" value="Staphylococcal nuclease"/>
    <property type="match status" value="1"/>
</dbReference>
<dbReference type="InterPro" id="IPR016071">
    <property type="entry name" value="Staphylococal_nuclease_OB-fold"/>
</dbReference>